<reference evidence="1" key="1">
    <citation type="journal article" date="2019" name="Sci. Rep.">
        <title>Draft genome of Tanacetum cinerariifolium, the natural source of mosquito coil.</title>
        <authorList>
            <person name="Yamashiro T."/>
            <person name="Shiraishi A."/>
            <person name="Satake H."/>
            <person name="Nakayama K."/>
        </authorList>
    </citation>
    <scope>NUCLEOTIDE SEQUENCE</scope>
</reference>
<organism evidence="1">
    <name type="scientific">Tanacetum cinerariifolium</name>
    <name type="common">Dalmatian daisy</name>
    <name type="synonym">Chrysanthemum cinerariifolium</name>
    <dbReference type="NCBI Taxonomy" id="118510"/>
    <lineage>
        <taxon>Eukaryota</taxon>
        <taxon>Viridiplantae</taxon>
        <taxon>Streptophyta</taxon>
        <taxon>Embryophyta</taxon>
        <taxon>Tracheophyta</taxon>
        <taxon>Spermatophyta</taxon>
        <taxon>Magnoliopsida</taxon>
        <taxon>eudicotyledons</taxon>
        <taxon>Gunneridae</taxon>
        <taxon>Pentapetalae</taxon>
        <taxon>asterids</taxon>
        <taxon>campanulids</taxon>
        <taxon>Asterales</taxon>
        <taxon>Asteraceae</taxon>
        <taxon>Asteroideae</taxon>
        <taxon>Anthemideae</taxon>
        <taxon>Anthemidinae</taxon>
        <taxon>Tanacetum</taxon>
    </lineage>
</organism>
<dbReference type="GO" id="GO:0006623">
    <property type="term" value="P:protein targeting to vacuole"/>
    <property type="evidence" value="ECO:0007669"/>
    <property type="project" value="TreeGrafter"/>
</dbReference>
<dbReference type="EMBL" id="BKCJ011047966">
    <property type="protein sequence ID" value="GFC74590.1"/>
    <property type="molecule type" value="Genomic_DNA"/>
</dbReference>
<dbReference type="GO" id="GO:0045053">
    <property type="term" value="P:protein retention in Golgi apparatus"/>
    <property type="evidence" value="ECO:0007669"/>
    <property type="project" value="TreeGrafter"/>
</dbReference>
<sequence length="119" mass="13427">TNYRLSSGKVRIGQVNKLVEIQGLEIYCRTFTKDPYTENGEDSMAMVVASSHRDDHIHLLAPVDVSASLSVNRSGRLENNAAQYSVDVELSGLVLSLDEDQLQQILYLYDYLCTCRLRE</sequence>
<proteinExistence type="predicted"/>
<comment type="caution">
    <text evidence="1">The sequence shown here is derived from an EMBL/GenBank/DDBJ whole genome shotgun (WGS) entry which is preliminary data.</text>
</comment>
<dbReference type="InterPro" id="IPR026847">
    <property type="entry name" value="VPS13"/>
</dbReference>
<dbReference type="PANTHER" id="PTHR16166:SF143">
    <property type="entry name" value="PROTEIN SORTING-ASSOCIATED PROTEIN, PUTATIVE (DUF1162)-RELATED"/>
    <property type="match status" value="1"/>
</dbReference>
<dbReference type="PANTHER" id="PTHR16166">
    <property type="entry name" value="VACUOLAR PROTEIN SORTING-ASSOCIATED PROTEIN VPS13"/>
    <property type="match status" value="1"/>
</dbReference>
<evidence type="ECO:0000313" key="1">
    <source>
        <dbReference type="EMBL" id="GFC74590.1"/>
    </source>
</evidence>
<name>A0A699QQK9_TANCI</name>
<feature type="non-terminal residue" evidence="1">
    <location>
        <position position="119"/>
    </location>
</feature>
<accession>A0A699QQK9</accession>
<dbReference type="AlphaFoldDB" id="A0A699QQK9"/>
<protein>
    <submittedName>
        <fullName evidence="1">Uncharacterized protein</fullName>
    </submittedName>
</protein>
<feature type="non-terminal residue" evidence="1">
    <location>
        <position position="1"/>
    </location>
</feature>
<gene>
    <name evidence="1" type="ORF">Tci_846560</name>
</gene>